<dbReference type="PANTHER" id="PTHR36842:SF1">
    <property type="entry name" value="PROTEIN TOLB"/>
    <property type="match status" value="1"/>
</dbReference>
<dbReference type="InterPro" id="IPR011659">
    <property type="entry name" value="WD40"/>
</dbReference>
<comment type="similarity">
    <text evidence="1">Belongs to the TolB family.</text>
</comment>
<reference evidence="2 3" key="1">
    <citation type="journal article" date="2019" name="Nat. Microbiol.">
        <title>Mediterranean grassland soil C-N compound turnover is dependent on rainfall and depth, and is mediated by genomically divergent microorganisms.</title>
        <authorList>
            <person name="Diamond S."/>
            <person name="Andeer P.F."/>
            <person name="Li Z."/>
            <person name="Crits-Christoph A."/>
            <person name="Burstein D."/>
            <person name="Anantharaman K."/>
            <person name="Lane K.R."/>
            <person name="Thomas B.C."/>
            <person name="Pan C."/>
            <person name="Northen T.R."/>
            <person name="Banfield J.F."/>
        </authorList>
    </citation>
    <scope>NUCLEOTIDE SEQUENCE [LARGE SCALE GENOMIC DNA]</scope>
    <source>
        <strain evidence="2">WS_6</strain>
    </source>
</reference>
<proteinExistence type="inferred from homology"/>
<dbReference type="InterPro" id="IPR011042">
    <property type="entry name" value="6-blade_b-propeller_TolB-like"/>
</dbReference>
<sequence length="344" mass="36675">MVTMGEAGSSQARSLPVVWRPVTIHGVSRITHRRAGGAALLVLAMALLHACDHRGSRVVSPAGVVWDRITPPEATEADRPDWRGDSITFQVSAQGLDRVAVAREDGSGLEIEPELSAAGARSPRWVRGGLLAYSSDLAGSEDLWYREVATGRTRRLTAFPGMEWTPAPRPGSPGLVYVEGVDPDSGRLVLVPDTSAAPLGKIYLTPASLHAGEPDWSPAGDQICFSTREPNGTSQIWRLSLTDTVAIQLTVAPSSSPPGVPQLDRGPKWSPDGSRILMASNRGGLWGVWALSPSGEAQGLAVIAQDLPGSELRHPTWSADGKAILVSTNRSGDRALWKLSHLEY</sequence>
<dbReference type="EMBL" id="VBOW01000018">
    <property type="protein sequence ID" value="TMQ59928.1"/>
    <property type="molecule type" value="Genomic_DNA"/>
</dbReference>
<dbReference type="AlphaFoldDB" id="A0A538T8I0"/>
<dbReference type="PANTHER" id="PTHR36842">
    <property type="entry name" value="PROTEIN TOLB HOMOLOG"/>
    <property type="match status" value="1"/>
</dbReference>
<dbReference type="Pfam" id="PF07676">
    <property type="entry name" value="PD40"/>
    <property type="match status" value="3"/>
</dbReference>
<comment type="caution">
    <text evidence="2">The sequence shown here is derived from an EMBL/GenBank/DDBJ whole genome shotgun (WGS) entry which is preliminary data.</text>
</comment>
<dbReference type="SUPFAM" id="SSF69304">
    <property type="entry name" value="Tricorn protease N-terminal domain"/>
    <property type="match status" value="1"/>
</dbReference>
<dbReference type="Gene3D" id="2.120.10.30">
    <property type="entry name" value="TolB, C-terminal domain"/>
    <property type="match status" value="1"/>
</dbReference>
<organism evidence="2 3">
    <name type="scientific">Eiseniibacteriota bacterium</name>
    <dbReference type="NCBI Taxonomy" id="2212470"/>
    <lineage>
        <taxon>Bacteria</taxon>
        <taxon>Candidatus Eiseniibacteriota</taxon>
    </lineage>
</organism>
<evidence type="ECO:0000313" key="2">
    <source>
        <dbReference type="EMBL" id="TMQ59928.1"/>
    </source>
</evidence>
<evidence type="ECO:0000313" key="3">
    <source>
        <dbReference type="Proteomes" id="UP000316852"/>
    </source>
</evidence>
<gene>
    <name evidence="2" type="ORF">E6K76_03115</name>
</gene>
<protein>
    <recommendedName>
        <fullName evidence="4">Dipeptidylpeptidase IV N-terminal domain-containing protein</fullName>
    </recommendedName>
</protein>
<accession>A0A538T8I0</accession>
<evidence type="ECO:0008006" key="4">
    <source>
        <dbReference type="Google" id="ProtNLM"/>
    </source>
</evidence>
<name>A0A538T8I0_UNCEI</name>
<dbReference type="Proteomes" id="UP000316852">
    <property type="component" value="Unassembled WGS sequence"/>
</dbReference>
<evidence type="ECO:0000256" key="1">
    <source>
        <dbReference type="ARBA" id="ARBA00009820"/>
    </source>
</evidence>